<feature type="transmembrane region" description="Helical" evidence="7">
    <location>
        <begin position="59"/>
        <end position="76"/>
    </location>
</feature>
<evidence type="ECO:0000256" key="5">
    <source>
        <dbReference type="ARBA" id="ARBA00022989"/>
    </source>
</evidence>
<comment type="subcellular location">
    <subcellularLocation>
        <location evidence="1">Membrane</location>
        <topology evidence="1">Multi-pass membrane protein</topology>
    </subcellularLocation>
</comment>
<evidence type="ECO:0000259" key="8">
    <source>
        <dbReference type="Pfam" id="PF02397"/>
    </source>
</evidence>
<dbReference type="EMBL" id="SOHE01000031">
    <property type="protein sequence ID" value="TFD52137.1"/>
    <property type="molecule type" value="Genomic_DNA"/>
</dbReference>
<evidence type="ECO:0000256" key="1">
    <source>
        <dbReference type="ARBA" id="ARBA00004141"/>
    </source>
</evidence>
<dbReference type="Proteomes" id="UP000297447">
    <property type="component" value="Unassembled WGS sequence"/>
</dbReference>
<dbReference type="GO" id="GO:0016780">
    <property type="term" value="F:phosphotransferase activity, for other substituted phosphate groups"/>
    <property type="evidence" value="ECO:0007669"/>
    <property type="project" value="TreeGrafter"/>
</dbReference>
<keyword evidence="4 7" id="KW-0812">Transmembrane</keyword>
<keyword evidence="5 7" id="KW-1133">Transmembrane helix</keyword>
<feature type="transmembrane region" description="Helical" evidence="7">
    <location>
        <begin position="128"/>
        <end position="145"/>
    </location>
</feature>
<dbReference type="NCBIfam" id="TIGR03025">
    <property type="entry name" value="EPS_sugtrans"/>
    <property type="match status" value="1"/>
</dbReference>
<evidence type="ECO:0000256" key="4">
    <source>
        <dbReference type="ARBA" id="ARBA00022692"/>
    </source>
</evidence>
<dbReference type="PANTHER" id="PTHR30576">
    <property type="entry name" value="COLANIC BIOSYNTHESIS UDP-GLUCOSE LIPID CARRIER TRANSFERASE"/>
    <property type="match status" value="1"/>
</dbReference>
<accession>A0A4R9A4M6</accession>
<feature type="domain" description="Bacterial sugar transferase" evidence="8">
    <location>
        <begin position="326"/>
        <end position="513"/>
    </location>
</feature>
<evidence type="ECO:0000256" key="3">
    <source>
        <dbReference type="ARBA" id="ARBA00022679"/>
    </source>
</evidence>
<reference evidence="9 10" key="1">
    <citation type="submission" date="2019-03" db="EMBL/GenBank/DDBJ databases">
        <title>Genomics of glacier-inhabiting Cryobacterium strains.</title>
        <authorList>
            <person name="Liu Q."/>
            <person name="Xin Y.-H."/>
        </authorList>
    </citation>
    <scope>NUCLEOTIDE SEQUENCE [LARGE SCALE GENOMIC DNA]</scope>
    <source>
        <strain evidence="9 10">Hh14</strain>
    </source>
</reference>
<evidence type="ECO:0000256" key="7">
    <source>
        <dbReference type="SAM" id="Phobius"/>
    </source>
</evidence>
<organism evidence="9 10">
    <name type="scientific">Cryobacterium frigoriphilum</name>
    <dbReference type="NCBI Taxonomy" id="1259150"/>
    <lineage>
        <taxon>Bacteria</taxon>
        <taxon>Bacillati</taxon>
        <taxon>Actinomycetota</taxon>
        <taxon>Actinomycetes</taxon>
        <taxon>Micrococcales</taxon>
        <taxon>Microbacteriaceae</taxon>
        <taxon>Cryobacterium</taxon>
    </lineage>
</organism>
<dbReference type="InterPro" id="IPR017475">
    <property type="entry name" value="EPS_sugar_tfrase"/>
</dbReference>
<evidence type="ECO:0000256" key="6">
    <source>
        <dbReference type="ARBA" id="ARBA00023136"/>
    </source>
</evidence>
<feature type="transmembrane region" description="Helical" evidence="7">
    <location>
        <begin position="151"/>
        <end position="170"/>
    </location>
</feature>
<dbReference type="OrthoDB" id="9808602at2"/>
<dbReference type="AlphaFoldDB" id="A0A4R9A4M6"/>
<name>A0A4R9A4M6_9MICO</name>
<dbReference type="PANTHER" id="PTHR30576:SF10">
    <property type="entry name" value="SLL5057 PROTEIN"/>
    <property type="match status" value="1"/>
</dbReference>
<evidence type="ECO:0000256" key="2">
    <source>
        <dbReference type="ARBA" id="ARBA00006464"/>
    </source>
</evidence>
<dbReference type="Pfam" id="PF13727">
    <property type="entry name" value="CoA_binding_3"/>
    <property type="match status" value="1"/>
</dbReference>
<protein>
    <submittedName>
        <fullName evidence="9">Sugar transferase</fullName>
    </submittedName>
</protein>
<dbReference type="GO" id="GO:0016020">
    <property type="term" value="C:membrane"/>
    <property type="evidence" value="ECO:0007669"/>
    <property type="project" value="UniProtKB-SubCell"/>
</dbReference>
<comment type="similarity">
    <text evidence="2">Belongs to the bacterial sugar transferase family.</text>
</comment>
<gene>
    <name evidence="9" type="ORF">E3T55_07060</name>
</gene>
<feature type="transmembrane region" description="Helical" evidence="7">
    <location>
        <begin position="331"/>
        <end position="352"/>
    </location>
</feature>
<sequence>MSDPQPILPVVGAIPLGRRPRLRLITEPISTTRVRATDTPSAGRIWAARYRHKLRLTDVGVIIGVVGIALIAVTSIDAAAPAATLPDAHWLIPIGVAATWIITLGAFHTRGPRVVGVGSTEYKRVVNASALTFGLLAITFLVLQVESSRVYFLVAFPLGVLTLSLERWLWRKWLLRQRKFNHYLARAIVVGSRDDVEYVVGQIDEKSGAAYRVVGAALDEVPAGPHASERLGVGDRSIPIVADLAHAAGAAANLGVDTVIVAGHPRGGSTFIRALAWELEGTTAELVLSSRLTDVAGPRIHFRPVEGLPLIHVEIPQFEGGKHVLKRALDVVACGASLIALAPLLAVIALLIRFTSPGPVLFAQERVGRDGHTFRMLKFRSMENNAEDNLGKLREDNQGAGLLFKLKDDPRVTRIGRFLRKHSLDELPQIWNVLVGDMSLVGPRPPLPDEVRSYENHVHRRLYIKPGLTGMWQINGRSDLSWEESVRLDLYYVENWSLAGDLMIIWRTFKVVLNPVGAY</sequence>
<evidence type="ECO:0000313" key="10">
    <source>
        <dbReference type="Proteomes" id="UP000297447"/>
    </source>
</evidence>
<keyword evidence="6 7" id="KW-0472">Membrane</keyword>
<feature type="transmembrane region" description="Helical" evidence="7">
    <location>
        <begin position="88"/>
        <end position="107"/>
    </location>
</feature>
<comment type="caution">
    <text evidence="9">The sequence shown here is derived from an EMBL/GenBank/DDBJ whole genome shotgun (WGS) entry which is preliminary data.</text>
</comment>
<keyword evidence="3 9" id="KW-0808">Transferase</keyword>
<dbReference type="Pfam" id="PF02397">
    <property type="entry name" value="Bac_transf"/>
    <property type="match status" value="1"/>
</dbReference>
<evidence type="ECO:0000313" key="9">
    <source>
        <dbReference type="EMBL" id="TFD52137.1"/>
    </source>
</evidence>
<keyword evidence="10" id="KW-1185">Reference proteome</keyword>
<proteinExistence type="inferred from homology"/>
<dbReference type="RefSeq" id="WP_134518875.1">
    <property type="nucleotide sequence ID" value="NZ_SOHE01000031.1"/>
</dbReference>
<dbReference type="InterPro" id="IPR003362">
    <property type="entry name" value="Bact_transf"/>
</dbReference>